<accession>A0A9P1WUM1</accession>
<organism evidence="1 2">
    <name type="scientific">Listeria monocytogenes</name>
    <dbReference type="NCBI Taxonomy" id="1639"/>
    <lineage>
        <taxon>Bacteria</taxon>
        <taxon>Bacillati</taxon>
        <taxon>Bacillota</taxon>
        <taxon>Bacilli</taxon>
        <taxon>Bacillales</taxon>
        <taxon>Listeriaceae</taxon>
        <taxon>Listeria</taxon>
    </lineage>
</organism>
<protein>
    <submittedName>
        <fullName evidence="1">Uncharacterized protein</fullName>
    </submittedName>
</protein>
<proteinExistence type="predicted"/>
<name>A0A9P1WUM1_LISMN</name>
<dbReference type="EMBL" id="AAAIXK010000003">
    <property type="protein sequence ID" value="EAC5550216.1"/>
    <property type="molecule type" value="Genomic_DNA"/>
</dbReference>
<evidence type="ECO:0000313" key="2">
    <source>
        <dbReference type="Proteomes" id="UP000365297"/>
    </source>
</evidence>
<dbReference type="AlphaFoldDB" id="A0A9P1WUM1"/>
<reference evidence="1 2" key="1">
    <citation type="submission" date="2018-06" db="EMBL/GenBank/DDBJ databases">
        <authorList>
            <consortium name="GenomeTrakr: Next Generation Sequencing Network for Food Pathogen Tracability"/>
        </authorList>
    </citation>
    <scope>NUCLEOTIDE SEQUENCE [LARGE SCALE GENOMIC DNA]</scope>
    <source>
        <strain evidence="1 2">FDA00007096</strain>
    </source>
</reference>
<dbReference type="Proteomes" id="UP000365297">
    <property type="component" value="Unassembled WGS sequence"/>
</dbReference>
<gene>
    <name evidence="1" type="ORF">ARY78_07235</name>
</gene>
<evidence type="ECO:0000313" key="1">
    <source>
        <dbReference type="EMBL" id="EAC5550216.1"/>
    </source>
</evidence>
<comment type="caution">
    <text evidence="1">The sequence shown here is derived from an EMBL/GenBank/DDBJ whole genome shotgun (WGS) entry which is preliminary data.</text>
</comment>
<sequence>MVKIVRMSENKADGSIEPFYPETHAEAVVGLDIPIDAAVSKAKAYTDGKFTDSGWINLSLKAGFGNNSGDAVPQYRKINNKVEVRGLLARTNDLKGVFCNIPAGYRTSSNYYQGFTRGQQSSTAGAVALIYVKANGDMEIVSTVNNTSIWLDGIYWYTD</sequence>